<name>A0A918I0E5_9ACTN</name>
<reference evidence="1" key="2">
    <citation type="submission" date="2020-09" db="EMBL/GenBank/DDBJ databases">
        <authorList>
            <person name="Sun Q."/>
            <person name="Ohkuma M."/>
        </authorList>
    </citation>
    <scope>NUCLEOTIDE SEQUENCE</scope>
    <source>
        <strain evidence="1">JCM 4391</strain>
    </source>
</reference>
<sequence>MPLTIGLWQIEVYHRAIHATRQPDPKCRLCDGTGGGWEPTHFGPDWDPCRCIDAIRHHRIPLWFRRRWIEEPF</sequence>
<evidence type="ECO:0000313" key="2">
    <source>
        <dbReference type="Proteomes" id="UP000636661"/>
    </source>
</evidence>
<evidence type="ECO:0000313" key="1">
    <source>
        <dbReference type="EMBL" id="GGU52183.1"/>
    </source>
</evidence>
<proteinExistence type="predicted"/>
<keyword evidence="2" id="KW-1185">Reference proteome</keyword>
<reference evidence="1" key="1">
    <citation type="journal article" date="2014" name="Int. J. Syst. Evol. Microbiol.">
        <title>Complete genome sequence of Corynebacterium casei LMG S-19264T (=DSM 44701T), isolated from a smear-ripened cheese.</title>
        <authorList>
            <consortium name="US DOE Joint Genome Institute (JGI-PGF)"/>
            <person name="Walter F."/>
            <person name="Albersmeier A."/>
            <person name="Kalinowski J."/>
            <person name="Ruckert C."/>
        </authorList>
    </citation>
    <scope>NUCLEOTIDE SEQUENCE</scope>
    <source>
        <strain evidence="1">JCM 4391</strain>
    </source>
</reference>
<accession>A0A918I0E5</accession>
<organism evidence="1 2">
    <name type="scientific">Streptomyces lavendofoliae</name>
    <dbReference type="NCBI Taxonomy" id="67314"/>
    <lineage>
        <taxon>Bacteria</taxon>
        <taxon>Bacillati</taxon>
        <taxon>Actinomycetota</taxon>
        <taxon>Actinomycetes</taxon>
        <taxon>Kitasatosporales</taxon>
        <taxon>Streptomycetaceae</taxon>
        <taxon>Streptomyces</taxon>
    </lineage>
</organism>
<dbReference type="RefSeq" id="WP_229891439.1">
    <property type="nucleotide sequence ID" value="NZ_BMTP01000012.1"/>
</dbReference>
<dbReference type="EMBL" id="BMTP01000012">
    <property type="protein sequence ID" value="GGU52183.1"/>
    <property type="molecule type" value="Genomic_DNA"/>
</dbReference>
<protein>
    <submittedName>
        <fullName evidence="1">Uncharacterized protein</fullName>
    </submittedName>
</protein>
<dbReference type="AlphaFoldDB" id="A0A918I0E5"/>
<gene>
    <name evidence="1" type="ORF">GCM10010274_46360</name>
</gene>
<comment type="caution">
    <text evidence="1">The sequence shown here is derived from an EMBL/GenBank/DDBJ whole genome shotgun (WGS) entry which is preliminary data.</text>
</comment>
<dbReference type="Proteomes" id="UP000636661">
    <property type="component" value="Unassembled WGS sequence"/>
</dbReference>